<feature type="transmembrane region" description="Helical" evidence="1">
    <location>
        <begin position="39"/>
        <end position="58"/>
    </location>
</feature>
<feature type="transmembrane region" description="Helical" evidence="1">
    <location>
        <begin position="79"/>
        <end position="102"/>
    </location>
</feature>
<accession>A0A6G6J007</accession>
<sequence>MSPTKTLKERMFHAGLFELLAVVICAPTLAWLMDKPLGHMGAMTLMFSAIATLWNMLFNAAFDRAQNRMGFSRTLSVRVLHASLFELGLIVLLVPLAAWWLSVSLLEAFILDIGLVLFFLPYALVFNWVYDVVRERLINREQTTAQAHS</sequence>
<evidence type="ECO:0000259" key="2">
    <source>
        <dbReference type="Pfam" id="PF05232"/>
    </source>
</evidence>
<dbReference type="Proteomes" id="UP000501063">
    <property type="component" value="Chromosome"/>
</dbReference>
<dbReference type="NCBIfam" id="NF033664">
    <property type="entry name" value="PACE_transport"/>
    <property type="match status" value="1"/>
</dbReference>
<feature type="domain" description="Chlorhexidine efflux transporter" evidence="2">
    <location>
        <begin position="73"/>
        <end position="136"/>
    </location>
</feature>
<name>A0A6G6J007_PSENT</name>
<dbReference type="InterPro" id="IPR058208">
    <property type="entry name" value="PACE"/>
</dbReference>
<dbReference type="AlphaFoldDB" id="A0A6G6J007"/>
<dbReference type="EMBL" id="CP049140">
    <property type="protein sequence ID" value="QIE88725.1"/>
    <property type="molecule type" value="Genomic_DNA"/>
</dbReference>
<evidence type="ECO:0000313" key="4">
    <source>
        <dbReference type="Proteomes" id="UP000501063"/>
    </source>
</evidence>
<keyword evidence="1" id="KW-1133">Transmembrane helix</keyword>
<keyword evidence="1" id="KW-0812">Transmembrane</keyword>
<feature type="transmembrane region" description="Helical" evidence="1">
    <location>
        <begin position="12"/>
        <end position="33"/>
    </location>
</feature>
<proteinExistence type="predicted"/>
<evidence type="ECO:0000256" key="1">
    <source>
        <dbReference type="SAM" id="Phobius"/>
    </source>
</evidence>
<dbReference type="KEGG" id="pnt:G5B91_21600"/>
<evidence type="ECO:0000313" key="3">
    <source>
        <dbReference type="EMBL" id="QIE88725.1"/>
    </source>
</evidence>
<reference evidence="3 4" key="1">
    <citation type="submission" date="2020-02" db="EMBL/GenBank/DDBJ databases">
        <title>Integrative conjugative elements (ICEs) and plasmids drive adaptation of Pseudomonas nitroreducens strain HBP1 to wastewater environment.</title>
        <authorList>
            <person name="Sentchilo V."/>
            <person name="Carraro N."/>
            <person name="Bertelli C."/>
            <person name="van der Meer J.R."/>
        </authorList>
    </citation>
    <scope>NUCLEOTIDE SEQUENCE [LARGE SCALE GENOMIC DNA]</scope>
    <source>
        <strain evidence="3 4">HBP1</strain>
    </source>
</reference>
<dbReference type="Pfam" id="PF05232">
    <property type="entry name" value="BTP"/>
    <property type="match status" value="2"/>
</dbReference>
<organism evidence="3 4">
    <name type="scientific">Pseudomonas nitroreducens</name>
    <dbReference type="NCBI Taxonomy" id="46680"/>
    <lineage>
        <taxon>Bacteria</taxon>
        <taxon>Pseudomonadati</taxon>
        <taxon>Pseudomonadota</taxon>
        <taxon>Gammaproteobacteria</taxon>
        <taxon>Pseudomonadales</taxon>
        <taxon>Pseudomonadaceae</taxon>
        <taxon>Pseudomonas</taxon>
    </lineage>
</organism>
<dbReference type="RefSeq" id="WP_024764512.1">
    <property type="nucleotide sequence ID" value="NZ_CP049140.1"/>
</dbReference>
<dbReference type="InterPro" id="IPR007896">
    <property type="entry name" value="BTP_bacteria"/>
</dbReference>
<gene>
    <name evidence="3" type="ORF">G5B91_21600</name>
</gene>
<feature type="transmembrane region" description="Helical" evidence="1">
    <location>
        <begin position="108"/>
        <end position="130"/>
    </location>
</feature>
<dbReference type="NCBIfam" id="NF033665">
    <property type="entry name" value="PACE_efflu_PCE"/>
    <property type="match status" value="1"/>
</dbReference>
<protein>
    <submittedName>
        <fullName evidence="3">Multidrug/biocide efflux PACE transporter</fullName>
    </submittedName>
</protein>
<feature type="domain" description="Chlorhexidine efflux transporter" evidence="2">
    <location>
        <begin position="5"/>
        <end position="67"/>
    </location>
</feature>
<keyword evidence="1" id="KW-0472">Membrane</keyword>